<dbReference type="EMBL" id="OZ034814">
    <property type="protein sequence ID" value="CAL1362990.1"/>
    <property type="molecule type" value="Genomic_DNA"/>
</dbReference>
<feature type="region of interest" description="Disordered" evidence="1">
    <location>
        <begin position="68"/>
        <end position="109"/>
    </location>
</feature>
<name>A0AAV2D2S0_9ROSI</name>
<keyword evidence="3" id="KW-1185">Reference proteome</keyword>
<accession>A0AAV2D2S0</accession>
<evidence type="ECO:0000313" key="3">
    <source>
        <dbReference type="Proteomes" id="UP001497516"/>
    </source>
</evidence>
<proteinExistence type="predicted"/>
<dbReference type="Proteomes" id="UP001497516">
    <property type="component" value="Chromosome 10"/>
</dbReference>
<organism evidence="2 3">
    <name type="scientific">Linum trigynum</name>
    <dbReference type="NCBI Taxonomy" id="586398"/>
    <lineage>
        <taxon>Eukaryota</taxon>
        <taxon>Viridiplantae</taxon>
        <taxon>Streptophyta</taxon>
        <taxon>Embryophyta</taxon>
        <taxon>Tracheophyta</taxon>
        <taxon>Spermatophyta</taxon>
        <taxon>Magnoliopsida</taxon>
        <taxon>eudicotyledons</taxon>
        <taxon>Gunneridae</taxon>
        <taxon>Pentapetalae</taxon>
        <taxon>rosids</taxon>
        <taxon>fabids</taxon>
        <taxon>Malpighiales</taxon>
        <taxon>Linaceae</taxon>
        <taxon>Linum</taxon>
    </lineage>
</organism>
<evidence type="ECO:0000256" key="1">
    <source>
        <dbReference type="SAM" id="MobiDB-lite"/>
    </source>
</evidence>
<dbReference type="AlphaFoldDB" id="A0AAV2D2S0"/>
<evidence type="ECO:0000313" key="2">
    <source>
        <dbReference type="EMBL" id="CAL1362990.1"/>
    </source>
</evidence>
<protein>
    <submittedName>
        <fullName evidence="2">Uncharacterized protein</fullName>
    </submittedName>
</protein>
<reference evidence="2 3" key="1">
    <citation type="submission" date="2024-04" db="EMBL/GenBank/DDBJ databases">
        <authorList>
            <person name="Fracassetti M."/>
        </authorList>
    </citation>
    <scope>NUCLEOTIDE SEQUENCE [LARGE SCALE GENOMIC DNA]</scope>
</reference>
<feature type="compositionally biased region" description="Basic and acidic residues" evidence="1">
    <location>
        <begin position="85"/>
        <end position="94"/>
    </location>
</feature>
<gene>
    <name evidence="2" type="ORF">LTRI10_LOCUS9719</name>
</gene>
<sequence>MLVPAARAPANKDWHTSIGKTLPAAEVEGGWEQEAYEYIAKAPITFSRPLTANPVRIEILVEILQSRDLPTTSGSRRTQKRKRRENGELDGKPVDDDESSAAVTHFGQR</sequence>